<name>A0A8H3B8C6_9AGAM</name>
<comment type="caution">
    <text evidence="2">The sequence shown here is derived from an EMBL/GenBank/DDBJ whole genome shotgun (WGS) entry which is preliminary data.</text>
</comment>
<evidence type="ECO:0000313" key="3">
    <source>
        <dbReference type="Proteomes" id="UP000663853"/>
    </source>
</evidence>
<proteinExistence type="predicted"/>
<evidence type="ECO:0000313" key="2">
    <source>
        <dbReference type="EMBL" id="CAE6450192.1"/>
    </source>
</evidence>
<dbReference type="Proteomes" id="UP000663853">
    <property type="component" value="Unassembled WGS sequence"/>
</dbReference>
<feature type="region of interest" description="Disordered" evidence="1">
    <location>
        <begin position="1"/>
        <end position="41"/>
    </location>
</feature>
<feature type="compositionally biased region" description="Polar residues" evidence="1">
    <location>
        <begin position="1"/>
        <end position="12"/>
    </location>
</feature>
<dbReference type="EMBL" id="CAJMXA010001057">
    <property type="protein sequence ID" value="CAE6450192.1"/>
    <property type="molecule type" value="Genomic_DNA"/>
</dbReference>
<protein>
    <submittedName>
        <fullName evidence="2">Uncharacterized protein</fullName>
    </submittedName>
</protein>
<dbReference type="AlphaFoldDB" id="A0A8H3B8C6"/>
<accession>A0A8H3B8C6</accession>
<organism evidence="2 3">
    <name type="scientific">Rhizoctonia solani</name>
    <dbReference type="NCBI Taxonomy" id="456999"/>
    <lineage>
        <taxon>Eukaryota</taxon>
        <taxon>Fungi</taxon>
        <taxon>Dikarya</taxon>
        <taxon>Basidiomycota</taxon>
        <taxon>Agaricomycotina</taxon>
        <taxon>Agaricomycetes</taxon>
        <taxon>Cantharellales</taxon>
        <taxon>Ceratobasidiaceae</taxon>
        <taxon>Rhizoctonia</taxon>
    </lineage>
</organism>
<evidence type="ECO:0000256" key="1">
    <source>
        <dbReference type="SAM" id="MobiDB-lite"/>
    </source>
</evidence>
<reference evidence="2" key="1">
    <citation type="submission" date="2021-01" db="EMBL/GenBank/DDBJ databases">
        <authorList>
            <person name="Kaushik A."/>
        </authorList>
    </citation>
    <scope>NUCLEOTIDE SEQUENCE</scope>
    <source>
        <strain evidence="2">AG6-10EEA</strain>
    </source>
</reference>
<gene>
    <name evidence="2" type="ORF">RDB_LOCUS48826</name>
</gene>
<sequence length="91" mass="10287">MSSEAGPSSGPSHGQKRKRNPDPYNDFGDGEYLGNETLHETNQVNRELDRLLNISSERMYKSVLRMGPSAFEKLLGLIKEDHIFFGPPQPR</sequence>